<keyword evidence="2" id="KW-1185">Reference proteome</keyword>
<reference evidence="1 2" key="1">
    <citation type="submission" date="2020-02" db="EMBL/GenBank/DDBJ databases">
        <title>Ideonella bacterium strain TBM-1.</title>
        <authorList>
            <person name="Chen W.-M."/>
        </authorList>
    </citation>
    <scope>NUCLEOTIDE SEQUENCE [LARGE SCALE GENOMIC DNA]</scope>
    <source>
        <strain evidence="1 2">TBM-1</strain>
    </source>
</reference>
<dbReference type="EMBL" id="JAAGOH010000051">
    <property type="protein sequence ID" value="NDY93881.1"/>
    <property type="molecule type" value="Genomic_DNA"/>
</dbReference>
<dbReference type="Gene3D" id="3.30.200.20">
    <property type="entry name" value="Phosphorylase Kinase, domain 1"/>
    <property type="match status" value="1"/>
</dbReference>
<dbReference type="Proteomes" id="UP000484255">
    <property type="component" value="Unassembled WGS sequence"/>
</dbReference>
<sequence>MTVTDRPSPPSTFPADRYQRLAPLGRDGTGGVVAAWDVALARPVALKTLPPAPDTAGPGAMAAVPPPPHPAFVAVHEVWSAPRDRQLVMERVFGLSLARALQDGPLPHPAACAWIGQLAQALGAAHAAGQAHGHLRLSQLMLTPPQPTPVQDEDHCARLLRQTPPGELSHWRLRVLGLGLPRPAPAGLADMQDPATRDAQALVPLLRQCLLPPSRATVPPATPVPPDWPAALRQLLDPRWPGLRPLQPADLGPLAERLRQLAHTPDASTVAAAPPGLPGPAPVWAGACAPPPRPGRMSPRWPWAVAVALLSTLVAGATALWMQSRPRSDAGRDATLRLPVNWLPPAPELQLILRQVDLWLAARDDHTAPLRALSTLQPLTQAPAPPHAGLAAARSLAHALQHAQNPGQPAAREQARYWAALALALDGRLARAHLAQAHALWLQQDADGARAACLRARQLDPHDPLALALHADLLAAALEPAPPAAPPQPVDPLDQTQEVLAQALQRLPPTALWHSAHGTVLGLQGRWGLAAQAQQQALDRVDTSAGRTAVARPQARLAGALAHLPGQATASRTALAAAMGQASDDPEVQYQAAVVAALLGEPALVRRRLQRALAGGYPLTLAQREPALRRWMPQPAGTP</sequence>
<organism evidence="1 2">
    <name type="scientific">Ideonella livida</name>
    <dbReference type="NCBI Taxonomy" id="2707176"/>
    <lineage>
        <taxon>Bacteria</taxon>
        <taxon>Pseudomonadati</taxon>
        <taxon>Pseudomonadota</taxon>
        <taxon>Betaproteobacteria</taxon>
        <taxon>Burkholderiales</taxon>
        <taxon>Sphaerotilaceae</taxon>
        <taxon>Ideonella</taxon>
    </lineage>
</organism>
<evidence type="ECO:0008006" key="3">
    <source>
        <dbReference type="Google" id="ProtNLM"/>
    </source>
</evidence>
<dbReference type="SUPFAM" id="SSF56112">
    <property type="entry name" value="Protein kinase-like (PK-like)"/>
    <property type="match status" value="1"/>
</dbReference>
<dbReference type="InterPro" id="IPR011990">
    <property type="entry name" value="TPR-like_helical_dom_sf"/>
</dbReference>
<evidence type="ECO:0000313" key="2">
    <source>
        <dbReference type="Proteomes" id="UP000484255"/>
    </source>
</evidence>
<name>A0A7C9TM88_9BURK</name>
<proteinExistence type="predicted"/>
<protein>
    <recommendedName>
        <fullName evidence="3">Protein kinase domain-containing protein</fullName>
    </recommendedName>
</protein>
<dbReference type="AlphaFoldDB" id="A0A7C9TM88"/>
<gene>
    <name evidence="1" type="ORF">G3A44_22060</name>
</gene>
<accession>A0A7C9TM88</accession>
<comment type="caution">
    <text evidence="1">The sequence shown here is derived from an EMBL/GenBank/DDBJ whole genome shotgun (WGS) entry which is preliminary data.</text>
</comment>
<dbReference type="Gene3D" id="1.10.510.10">
    <property type="entry name" value="Transferase(Phosphotransferase) domain 1"/>
    <property type="match status" value="1"/>
</dbReference>
<dbReference type="InterPro" id="IPR011009">
    <property type="entry name" value="Kinase-like_dom_sf"/>
</dbReference>
<evidence type="ECO:0000313" key="1">
    <source>
        <dbReference type="EMBL" id="NDY93881.1"/>
    </source>
</evidence>
<dbReference type="Gene3D" id="1.25.40.10">
    <property type="entry name" value="Tetratricopeptide repeat domain"/>
    <property type="match status" value="1"/>
</dbReference>
<dbReference type="RefSeq" id="WP_163459905.1">
    <property type="nucleotide sequence ID" value="NZ_JAAGOH010000051.1"/>
</dbReference>
<dbReference type="SUPFAM" id="SSF48452">
    <property type="entry name" value="TPR-like"/>
    <property type="match status" value="1"/>
</dbReference>